<dbReference type="HOGENOM" id="CLU_2623188_0_0_1"/>
<sequence length="78" mass="8785">MQQTLHISPERHPHFLPQTPIPQAATLKNSFSHSPRGFQAQDALSVGVGLCADEVELQGKKRTVEELEDLLRWSTHSR</sequence>
<evidence type="ECO:0000313" key="1">
    <source>
        <dbReference type="EMBL" id="EDU43780.1"/>
    </source>
</evidence>
<gene>
    <name evidence="1" type="ORF">PTRG_10730</name>
</gene>
<proteinExistence type="predicted"/>
<organism evidence="1 2">
    <name type="scientific">Pyrenophora tritici-repentis (strain Pt-1C-BFP)</name>
    <name type="common">Wheat tan spot fungus</name>
    <name type="synonym">Drechslera tritici-repentis</name>
    <dbReference type="NCBI Taxonomy" id="426418"/>
    <lineage>
        <taxon>Eukaryota</taxon>
        <taxon>Fungi</taxon>
        <taxon>Dikarya</taxon>
        <taxon>Ascomycota</taxon>
        <taxon>Pezizomycotina</taxon>
        <taxon>Dothideomycetes</taxon>
        <taxon>Pleosporomycetidae</taxon>
        <taxon>Pleosporales</taxon>
        <taxon>Pleosporineae</taxon>
        <taxon>Pleosporaceae</taxon>
        <taxon>Pyrenophora</taxon>
    </lineage>
</organism>
<dbReference type="EMBL" id="DS231628">
    <property type="protein sequence ID" value="EDU43780.1"/>
    <property type="molecule type" value="Genomic_DNA"/>
</dbReference>
<evidence type="ECO:0000313" key="2">
    <source>
        <dbReference type="Proteomes" id="UP000001471"/>
    </source>
</evidence>
<dbReference type="AlphaFoldDB" id="B2WL70"/>
<dbReference type="InParanoid" id="B2WL70"/>
<protein>
    <submittedName>
        <fullName evidence="1">Uncharacterized protein</fullName>
    </submittedName>
</protein>
<accession>B2WL70</accession>
<reference evidence="2" key="1">
    <citation type="journal article" date="2013" name="G3 (Bethesda)">
        <title>Comparative genomics of a plant-pathogenic fungus, Pyrenophora tritici-repentis, reveals transduplication and the impact of repeat elements on pathogenicity and population divergence.</title>
        <authorList>
            <person name="Manning V.A."/>
            <person name="Pandelova I."/>
            <person name="Dhillon B."/>
            <person name="Wilhelm L.J."/>
            <person name="Goodwin S.B."/>
            <person name="Berlin A.M."/>
            <person name="Figueroa M."/>
            <person name="Freitag M."/>
            <person name="Hane J.K."/>
            <person name="Henrissat B."/>
            <person name="Holman W.H."/>
            <person name="Kodira C.D."/>
            <person name="Martin J."/>
            <person name="Oliver R.P."/>
            <person name="Robbertse B."/>
            <person name="Schackwitz W."/>
            <person name="Schwartz D.C."/>
            <person name="Spatafora J.W."/>
            <person name="Turgeon B.G."/>
            <person name="Yandava C."/>
            <person name="Young S."/>
            <person name="Zhou S."/>
            <person name="Zeng Q."/>
            <person name="Grigoriev I.V."/>
            <person name="Ma L.-J."/>
            <person name="Ciuffetti L.M."/>
        </authorList>
    </citation>
    <scope>NUCLEOTIDE SEQUENCE [LARGE SCALE GENOMIC DNA]</scope>
    <source>
        <strain evidence="2">Pt-1C-BFP</strain>
    </source>
</reference>
<dbReference type="Proteomes" id="UP000001471">
    <property type="component" value="Unassembled WGS sequence"/>
</dbReference>
<name>B2WL70_PYRTR</name>